<gene>
    <name evidence="8" type="ORF">A3783_16175</name>
</gene>
<dbReference type="InterPro" id="IPR007348">
    <property type="entry name" value="CopC_dom"/>
</dbReference>
<feature type="transmembrane region" description="Helical" evidence="5">
    <location>
        <begin position="154"/>
        <end position="175"/>
    </location>
</feature>
<dbReference type="InterPro" id="IPR032694">
    <property type="entry name" value="CopC/D"/>
</dbReference>
<keyword evidence="5" id="KW-0472">Membrane</keyword>
<dbReference type="EMBL" id="LVVL01000002">
    <property type="protein sequence ID" value="OAN14086.1"/>
    <property type="molecule type" value="Genomic_DNA"/>
</dbReference>
<reference evidence="8 9" key="1">
    <citation type="submission" date="2016-03" db="EMBL/GenBank/DDBJ databases">
        <authorList>
            <person name="Cho S.-Y."/>
            <person name="Lim S."/>
            <person name="Kim H."/>
            <person name="Soh E.H."/>
            <person name="Moon J.S."/>
        </authorList>
    </citation>
    <scope>NUCLEOTIDE SEQUENCE [LARGE SCALE GENOMIC DNA]</scope>
    <source>
        <strain evidence="8 9">KCTC 3810</strain>
    </source>
</reference>
<dbReference type="Gene3D" id="2.60.40.1220">
    <property type="match status" value="1"/>
</dbReference>
<comment type="subcellular location">
    <subcellularLocation>
        <location evidence="1">Cell envelope</location>
    </subcellularLocation>
</comment>
<sequence>MLRINYLLLLLSGMLLWCPVQVSAHTGLESSTPLADETVLPTKTITLNFETNIEAGGSIQVFDFASSDALKGTFTQERRRMTFQLDRELTSGRYRVQWKIIGTDGHPIEGTYLFNIETQATASETSDQPKPIQQKDVDAETVKTTTSPAEETDFFPFLIAGGLFIMLLFFFYQIVLKGRTR</sequence>
<proteinExistence type="predicted"/>
<keyword evidence="3 6" id="KW-0732">Signal</keyword>
<keyword evidence="5" id="KW-1133">Transmembrane helix</keyword>
<evidence type="ECO:0000313" key="8">
    <source>
        <dbReference type="EMBL" id="OAN14086.1"/>
    </source>
</evidence>
<feature type="domain" description="CopC" evidence="7">
    <location>
        <begin position="25"/>
        <end position="116"/>
    </location>
</feature>
<dbReference type="Proteomes" id="UP000078447">
    <property type="component" value="Unassembled WGS sequence"/>
</dbReference>
<dbReference type="Pfam" id="PF04234">
    <property type="entry name" value="CopC"/>
    <property type="match status" value="1"/>
</dbReference>
<dbReference type="SUPFAM" id="SSF81296">
    <property type="entry name" value="E set domains"/>
    <property type="match status" value="1"/>
</dbReference>
<keyword evidence="2" id="KW-0479">Metal-binding</keyword>
<evidence type="ECO:0000313" key="9">
    <source>
        <dbReference type="Proteomes" id="UP000078447"/>
    </source>
</evidence>
<evidence type="ECO:0000256" key="1">
    <source>
        <dbReference type="ARBA" id="ARBA00004196"/>
    </source>
</evidence>
<dbReference type="PANTHER" id="PTHR34820">
    <property type="entry name" value="INNER MEMBRANE PROTEIN YEBZ"/>
    <property type="match status" value="1"/>
</dbReference>
<keyword evidence="4" id="KW-0186">Copper</keyword>
<organism evidence="8 9">
    <name type="scientific">Exiguobacterium undae</name>
    <dbReference type="NCBI Taxonomy" id="169177"/>
    <lineage>
        <taxon>Bacteria</taxon>
        <taxon>Bacillati</taxon>
        <taxon>Bacillota</taxon>
        <taxon>Bacilli</taxon>
        <taxon>Bacillales</taxon>
        <taxon>Bacillales Family XII. Incertae Sedis</taxon>
        <taxon>Exiguobacterium</taxon>
    </lineage>
</organism>
<evidence type="ECO:0000256" key="5">
    <source>
        <dbReference type="SAM" id="Phobius"/>
    </source>
</evidence>
<evidence type="ECO:0000259" key="7">
    <source>
        <dbReference type="Pfam" id="PF04234"/>
    </source>
</evidence>
<evidence type="ECO:0000256" key="2">
    <source>
        <dbReference type="ARBA" id="ARBA00022723"/>
    </source>
</evidence>
<keyword evidence="9" id="KW-1185">Reference proteome</keyword>
<dbReference type="InterPro" id="IPR014755">
    <property type="entry name" value="Cu-Rt/internalin_Ig-like"/>
</dbReference>
<feature type="chain" id="PRO_5047151269" description="CopC domain-containing protein" evidence="6">
    <location>
        <begin position="25"/>
        <end position="181"/>
    </location>
</feature>
<keyword evidence="5" id="KW-0812">Transmembrane</keyword>
<name>A0ABX2V801_9BACL</name>
<dbReference type="PANTHER" id="PTHR34820:SF4">
    <property type="entry name" value="INNER MEMBRANE PROTEIN YEBZ"/>
    <property type="match status" value="1"/>
</dbReference>
<protein>
    <recommendedName>
        <fullName evidence="7">CopC domain-containing protein</fullName>
    </recommendedName>
</protein>
<dbReference type="RefSeq" id="WP_064506592.1">
    <property type="nucleotide sequence ID" value="NZ_LVVL01000002.1"/>
</dbReference>
<evidence type="ECO:0000256" key="3">
    <source>
        <dbReference type="ARBA" id="ARBA00022729"/>
    </source>
</evidence>
<comment type="caution">
    <text evidence="8">The sequence shown here is derived from an EMBL/GenBank/DDBJ whole genome shotgun (WGS) entry which is preliminary data.</text>
</comment>
<feature type="signal peptide" evidence="6">
    <location>
        <begin position="1"/>
        <end position="24"/>
    </location>
</feature>
<dbReference type="InterPro" id="IPR014756">
    <property type="entry name" value="Ig_E-set"/>
</dbReference>
<evidence type="ECO:0000256" key="4">
    <source>
        <dbReference type="ARBA" id="ARBA00023008"/>
    </source>
</evidence>
<accession>A0ABX2V801</accession>
<evidence type="ECO:0000256" key="6">
    <source>
        <dbReference type="SAM" id="SignalP"/>
    </source>
</evidence>